<dbReference type="Proteomes" id="UP000095085">
    <property type="component" value="Unassembled WGS sequence"/>
</dbReference>
<dbReference type="InterPro" id="IPR006175">
    <property type="entry name" value="YjgF/YER057c/UK114"/>
</dbReference>
<dbReference type="GO" id="GO:0017178">
    <property type="term" value="F:diphthine-ammonia ligase activity"/>
    <property type="evidence" value="ECO:0007669"/>
    <property type="project" value="UniProtKB-EC"/>
</dbReference>
<dbReference type="InterPro" id="IPR014729">
    <property type="entry name" value="Rossmann-like_a/b/a_fold"/>
</dbReference>
<keyword evidence="6" id="KW-0067">ATP-binding</keyword>
<evidence type="ECO:0000259" key="10">
    <source>
        <dbReference type="Pfam" id="PF01902"/>
    </source>
</evidence>
<evidence type="ECO:0000256" key="3">
    <source>
        <dbReference type="ARBA" id="ARBA00018426"/>
    </source>
</evidence>
<dbReference type="PANTHER" id="PTHR12196:SF2">
    <property type="entry name" value="DIPHTHINE--AMMONIA LIGASE"/>
    <property type="match status" value="1"/>
</dbReference>
<dbReference type="EC" id="6.3.1.14" evidence="2"/>
<keyword evidence="4" id="KW-0436">Ligase</keyword>
<dbReference type="FunFam" id="3.90.1490.10:FF:000001">
    <property type="entry name" value="Diphthine--ammonia ligase"/>
    <property type="match status" value="1"/>
</dbReference>
<dbReference type="GeneID" id="30994898"/>
<dbReference type="CDD" id="cd06156">
    <property type="entry name" value="eu_AANH_C_2"/>
    <property type="match status" value="1"/>
</dbReference>
<keyword evidence="12" id="KW-1185">Reference proteome</keyword>
<dbReference type="CDD" id="cd01994">
    <property type="entry name" value="AANH_PF0828-like"/>
    <property type="match status" value="1"/>
</dbReference>
<evidence type="ECO:0000256" key="8">
    <source>
        <dbReference type="ARBA" id="ARBA00031552"/>
    </source>
</evidence>
<keyword evidence="5" id="KW-0547">Nucleotide-binding</keyword>
<dbReference type="CDD" id="cd06155">
    <property type="entry name" value="eu_AANH_C_1"/>
    <property type="match status" value="1"/>
</dbReference>
<evidence type="ECO:0000256" key="1">
    <source>
        <dbReference type="ARBA" id="ARBA00005156"/>
    </source>
</evidence>
<comment type="pathway">
    <text evidence="1">Protein modification; peptidyl-diphthamide biosynthesis.</text>
</comment>
<evidence type="ECO:0000256" key="4">
    <source>
        <dbReference type="ARBA" id="ARBA00022598"/>
    </source>
</evidence>
<name>A0A1E4RPW5_9ASCO</name>
<evidence type="ECO:0000256" key="6">
    <source>
        <dbReference type="ARBA" id="ARBA00022840"/>
    </source>
</evidence>
<dbReference type="Gene3D" id="3.30.1330.40">
    <property type="entry name" value="RutC-like"/>
    <property type="match status" value="2"/>
</dbReference>
<gene>
    <name evidence="11" type="ORF">HYPBUDRAFT_151142</name>
</gene>
<accession>A0A1E4RPW5</accession>
<feature type="domain" description="Diphthamide synthase" evidence="10">
    <location>
        <begin position="1"/>
        <end position="228"/>
    </location>
</feature>
<evidence type="ECO:0000256" key="5">
    <source>
        <dbReference type="ARBA" id="ARBA00022741"/>
    </source>
</evidence>
<dbReference type="GO" id="GO:0017183">
    <property type="term" value="P:protein histidyl modification to diphthamide"/>
    <property type="evidence" value="ECO:0007669"/>
    <property type="project" value="TreeGrafter"/>
</dbReference>
<dbReference type="SUPFAM" id="SSF52402">
    <property type="entry name" value="Adenine nucleotide alpha hydrolases-like"/>
    <property type="match status" value="1"/>
</dbReference>
<evidence type="ECO:0000313" key="12">
    <source>
        <dbReference type="Proteomes" id="UP000095085"/>
    </source>
</evidence>
<dbReference type="InterPro" id="IPR002761">
    <property type="entry name" value="Diphthami_syn_dom"/>
</dbReference>
<dbReference type="Gene3D" id="3.90.1490.10">
    <property type="entry name" value="putative n-type atp pyrophosphatase, domain 2"/>
    <property type="match status" value="1"/>
</dbReference>
<dbReference type="FunFam" id="3.40.50.620:FF:000145">
    <property type="entry name" value="ATP-binding domain containing protein"/>
    <property type="match status" value="1"/>
</dbReference>
<dbReference type="Pfam" id="PF01902">
    <property type="entry name" value="Diphthami_syn_2"/>
    <property type="match status" value="1"/>
</dbReference>
<proteinExistence type="predicted"/>
<dbReference type="InterPro" id="IPR035959">
    <property type="entry name" value="RutC-like_sf"/>
</dbReference>
<dbReference type="InterPro" id="IPR030662">
    <property type="entry name" value="DPH6/MJ0570"/>
</dbReference>
<dbReference type="STRING" id="984485.A0A1E4RPW5"/>
<dbReference type="PANTHER" id="PTHR12196">
    <property type="entry name" value="DOMAIN OF UNKNOWN FUNCTION 71 DUF71 -CONTAINING PROTEIN"/>
    <property type="match status" value="1"/>
</dbReference>
<dbReference type="EMBL" id="KV454538">
    <property type="protein sequence ID" value="ODV69324.1"/>
    <property type="molecule type" value="Genomic_DNA"/>
</dbReference>
<dbReference type="GO" id="GO:0005524">
    <property type="term" value="F:ATP binding"/>
    <property type="evidence" value="ECO:0007669"/>
    <property type="project" value="UniProtKB-KW"/>
</dbReference>
<dbReference type="NCBIfam" id="TIGR00290">
    <property type="entry name" value="MJ0570_dom"/>
    <property type="match status" value="1"/>
</dbReference>
<dbReference type="Gene3D" id="3.40.50.620">
    <property type="entry name" value="HUPs"/>
    <property type="match status" value="1"/>
</dbReference>
<protein>
    <recommendedName>
        <fullName evidence="3">Diphthine--ammonia ligase</fullName>
        <ecNumber evidence="2">6.3.1.14</ecNumber>
    </recommendedName>
    <alternativeName>
        <fullName evidence="7">Diphthamide synthase</fullName>
    </alternativeName>
    <alternativeName>
        <fullName evidence="8">Diphthamide synthetase</fullName>
    </alternativeName>
</protein>
<evidence type="ECO:0000313" key="11">
    <source>
        <dbReference type="EMBL" id="ODV69324.1"/>
    </source>
</evidence>
<reference evidence="12" key="1">
    <citation type="submission" date="2016-05" db="EMBL/GenBank/DDBJ databases">
        <title>Comparative genomics of biotechnologically important yeasts.</title>
        <authorList>
            <consortium name="DOE Joint Genome Institute"/>
            <person name="Riley R."/>
            <person name="Haridas S."/>
            <person name="Wolfe K.H."/>
            <person name="Lopes M.R."/>
            <person name="Hittinger C.T."/>
            <person name="Goker M."/>
            <person name="Salamov A."/>
            <person name="Wisecaver J."/>
            <person name="Long T.M."/>
            <person name="Aerts A.L."/>
            <person name="Barry K."/>
            <person name="Choi C."/>
            <person name="Clum A."/>
            <person name="Coughlan A.Y."/>
            <person name="Deshpande S."/>
            <person name="Douglass A.P."/>
            <person name="Hanson S.J."/>
            <person name="Klenk H.-P."/>
            <person name="Labutti K."/>
            <person name="Lapidus A."/>
            <person name="Lindquist E."/>
            <person name="Lipzen A."/>
            <person name="Meier-Kolthoff J.P."/>
            <person name="Ohm R.A."/>
            <person name="Otillar R.P."/>
            <person name="Pangilinan J."/>
            <person name="Peng Y."/>
            <person name="Rokas A."/>
            <person name="Rosa C.A."/>
            <person name="Scheuner C."/>
            <person name="Sibirny A.A."/>
            <person name="Slot J.C."/>
            <person name="Stielow J.B."/>
            <person name="Sun H."/>
            <person name="Kurtzman C.P."/>
            <person name="Blackwell M."/>
            <person name="Grigoriev I.V."/>
            <person name="Jeffries T.W."/>
        </authorList>
    </citation>
    <scope>NUCLEOTIDE SEQUENCE [LARGE SCALE GENOMIC DNA]</scope>
    <source>
        <strain evidence="12">NRRL Y-1933</strain>
    </source>
</reference>
<dbReference type="Pfam" id="PF01042">
    <property type="entry name" value="Ribonuc_L-PSP"/>
    <property type="match status" value="1"/>
</dbReference>
<dbReference type="RefSeq" id="XP_020078391.1">
    <property type="nucleotide sequence ID" value="XM_020220348.1"/>
</dbReference>
<evidence type="ECO:0000256" key="7">
    <source>
        <dbReference type="ARBA" id="ARBA00029814"/>
    </source>
</evidence>
<dbReference type="SUPFAM" id="SSF55298">
    <property type="entry name" value="YjgF-like"/>
    <property type="match status" value="2"/>
</dbReference>
<sequence length="610" mass="69837">MKFVALISGGKDSFFNIHHCLSRGHELVALANLYPINKEDEIDSHMFQTVGHDIIDNYGECLGKPLIRRGIVGKSSNLNLEYEITQDDEIEDLYELLKEIKQQYPEIEAVSCGAILSQYQRTRVENVCDRLGLTSLAYLWQRNQMELMQEMCQNKLDARMIKVAAIGLNENHLGQSITEMLPVMIRLNQLYDVHICGEGGEFETIVLDSPIFVKKLRVTRQEVFKQGNDEVAYLKYEVEVVDKGMEYEDISMPPLLEEEFESMVESEGETEQRPAEVQLDVVKSNVYRTKDTLYVSNLVSEKKGIEEQATDIFQQLRNILEEHGIGMNQIQHVNLLLSNIEEFNKINLIYQRNFKEYLPPSRVCVQTVLYGDHAIQLSCIGIVRGDKLGIHIRSRSYWAPQNIGPYSQSIVVKRDNYEIASISGQIPLVPFDMSDCKDDPVGAALSLQHLHRVKNLVNVDELGYVICFITRESLMGNVQKAIESYSDNEMIRADKFFVVKVGKLPRDAKVEWGGLSYKEIESYEDNDEEEAPLIKIPEFESVYHTKIKQNNLVIIHTNQLSKVNQLSGGHSTVITSNSQGIELKNMEIIPVLKNWNHQGKEYKYTIIYKN</sequence>
<comment type="catalytic activity">
    <reaction evidence="9">
        <text>diphthine-[translation elongation factor 2] + NH4(+) + ATP = diphthamide-[translation elongation factor 2] + AMP + diphosphate + H(+)</text>
        <dbReference type="Rhea" id="RHEA:19753"/>
        <dbReference type="Rhea" id="RHEA-COMP:10172"/>
        <dbReference type="Rhea" id="RHEA-COMP:10174"/>
        <dbReference type="ChEBI" id="CHEBI:15378"/>
        <dbReference type="ChEBI" id="CHEBI:16692"/>
        <dbReference type="ChEBI" id="CHEBI:28938"/>
        <dbReference type="ChEBI" id="CHEBI:30616"/>
        <dbReference type="ChEBI" id="CHEBI:33019"/>
        <dbReference type="ChEBI" id="CHEBI:82696"/>
        <dbReference type="ChEBI" id="CHEBI:456215"/>
        <dbReference type="EC" id="6.3.1.14"/>
    </reaction>
</comment>
<dbReference type="OrthoDB" id="686384at2759"/>
<dbReference type="AlphaFoldDB" id="A0A1E4RPW5"/>
<evidence type="ECO:0000256" key="9">
    <source>
        <dbReference type="ARBA" id="ARBA00048108"/>
    </source>
</evidence>
<organism evidence="11 12">
    <name type="scientific">Hyphopichia burtonii NRRL Y-1933</name>
    <dbReference type="NCBI Taxonomy" id="984485"/>
    <lineage>
        <taxon>Eukaryota</taxon>
        <taxon>Fungi</taxon>
        <taxon>Dikarya</taxon>
        <taxon>Ascomycota</taxon>
        <taxon>Saccharomycotina</taxon>
        <taxon>Pichiomycetes</taxon>
        <taxon>Debaryomycetaceae</taxon>
        <taxon>Hyphopichia</taxon>
    </lineage>
</organism>
<evidence type="ECO:0000256" key="2">
    <source>
        <dbReference type="ARBA" id="ARBA00012089"/>
    </source>
</evidence>